<comment type="caution">
    <text evidence="1">The sequence shown here is derived from an EMBL/GenBank/DDBJ whole genome shotgun (WGS) entry which is preliminary data.</text>
</comment>
<sequence length="83" mass="9712">MLSKDDYEYLKHLPLLGEQVGILDLPKTWYAFESTVVLVARTLNKYGIFPDTAQVINFFEKPYVWANDIQVLLRDYEESLVKV</sequence>
<proteinExistence type="predicted"/>
<protein>
    <submittedName>
        <fullName evidence="1">Uncharacterized protein</fullName>
    </submittedName>
</protein>
<name>A0A0F8WMJ3_9ZZZZ</name>
<organism evidence="1">
    <name type="scientific">marine sediment metagenome</name>
    <dbReference type="NCBI Taxonomy" id="412755"/>
    <lineage>
        <taxon>unclassified sequences</taxon>
        <taxon>metagenomes</taxon>
        <taxon>ecological metagenomes</taxon>
    </lineage>
</organism>
<evidence type="ECO:0000313" key="1">
    <source>
        <dbReference type="EMBL" id="KKK58102.1"/>
    </source>
</evidence>
<dbReference type="EMBL" id="LAZR01064145">
    <property type="protein sequence ID" value="KKK58102.1"/>
    <property type="molecule type" value="Genomic_DNA"/>
</dbReference>
<accession>A0A0F8WMJ3</accession>
<gene>
    <name evidence="1" type="ORF">LCGC14_3047830</name>
</gene>
<reference evidence="1" key="1">
    <citation type="journal article" date="2015" name="Nature">
        <title>Complex archaea that bridge the gap between prokaryotes and eukaryotes.</title>
        <authorList>
            <person name="Spang A."/>
            <person name="Saw J.H."/>
            <person name="Jorgensen S.L."/>
            <person name="Zaremba-Niedzwiedzka K."/>
            <person name="Martijn J."/>
            <person name="Lind A.E."/>
            <person name="van Eijk R."/>
            <person name="Schleper C."/>
            <person name="Guy L."/>
            <person name="Ettema T.J."/>
        </authorList>
    </citation>
    <scope>NUCLEOTIDE SEQUENCE</scope>
</reference>
<dbReference type="AlphaFoldDB" id="A0A0F8WMJ3"/>